<organism evidence="1 2">
    <name type="scientific">Mesorhizobium ciceri biovar biserrulae (strain HAMBI 2942 / LMG 23838 / WSM1271)</name>
    <dbReference type="NCBI Taxonomy" id="765698"/>
    <lineage>
        <taxon>Bacteria</taxon>
        <taxon>Pseudomonadati</taxon>
        <taxon>Pseudomonadota</taxon>
        <taxon>Alphaproteobacteria</taxon>
        <taxon>Hyphomicrobiales</taxon>
        <taxon>Phyllobacteriaceae</taxon>
        <taxon>Mesorhizobium</taxon>
    </lineage>
</organism>
<dbReference type="Proteomes" id="UP000007471">
    <property type="component" value="Chromosome"/>
</dbReference>
<dbReference type="Pfam" id="PF06325">
    <property type="entry name" value="PrmA"/>
    <property type="match status" value="1"/>
</dbReference>
<keyword evidence="1" id="KW-0489">Methyltransferase</keyword>
<name>E8TGK3_MESCW</name>
<dbReference type="eggNOG" id="COG4076">
    <property type="taxonomic scope" value="Bacteria"/>
</dbReference>
<dbReference type="EMBL" id="CP002447">
    <property type="protein sequence ID" value="ADV14716.1"/>
    <property type="molecule type" value="Genomic_DNA"/>
</dbReference>
<dbReference type="PANTHER" id="PTHR11006:SF4">
    <property type="entry name" value="PROTEIN ARGININE N-METHYLTRANSFERASE 7"/>
    <property type="match status" value="1"/>
</dbReference>
<dbReference type="PROSITE" id="PS51678">
    <property type="entry name" value="SAM_MT_PRMT"/>
    <property type="match status" value="1"/>
</dbReference>
<dbReference type="SUPFAM" id="SSF53335">
    <property type="entry name" value="S-adenosyl-L-methionine-dependent methyltransferases"/>
    <property type="match status" value="1"/>
</dbReference>
<proteinExistence type="predicted"/>
<protein>
    <submittedName>
        <fullName evidence="1">Ribosomal L11 methyltransferase</fullName>
    </submittedName>
</protein>
<dbReference type="PANTHER" id="PTHR11006">
    <property type="entry name" value="PROTEIN ARGININE N-METHYLTRANSFERASE"/>
    <property type="match status" value="1"/>
</dbReference>
<dbReference type="CDD" id="cd02440">
    <property type="entry name" value="AdoMet_MTases"/>
    <property type="match status" value="1"/>
</dbReference>
<dbReference type="GO" id="GO:0032259">
    <property type="term" value="P:methylation"/>
    <property type="evidence" value="ECO:0007669"/>
    <property type="project" value="UniProtKB-KW"/>
</dbReference>
<dbReference type="GO" id="GO:0042054">
    <property type="term" value="F:histone methyltransferase activity"/>
    <property type="evidence" value="ECO:0007669"/>
    <property type="project" value="TreeGrafter"/>
</dbReference>
<accession>E8TGK3</accession>
<dbReference type="AlphaFoldDB" id="E8TGK3"/>
<dbReference type="STRING" id="765698.Mesci_5624"/>
<sequence>MHKIPSRAHADSQVPNWHFRMMRDSARNAAIEAAIASCNLRGKTVVEIGTGAGLPAMLFARHGARKVFTCEMDERIAAAAREIIRNNDLQDRIVVIAKSSRQAIQDGDLPSAPDIIFTETLDSGVVGEGYESIAEDIRQIASPATVVMPDRIQQFGFLCTDVQAFEDNSVFNQCGFDLSGFNLFAERSYFSVIQTLHDPVCLSPTVLFRSYDYLDPSALDPVEHQVTVHSSGLCHGMTSYFDAHFGKFLISSRERKSHWRTAFHPLRVPMPVESGRRYYLRGDKSGSIDLVST</sequence>
<dbReference type="HOGENOM" id="CLU_017375_3_0_5"/>
<dbReference type="OrthoDB" id="5383291at2"/>
<dbReference type="GO" id="GO:0016274">
    <property type="term" value="F:protein-arginine N-methyltransferase activity"/>
    <property type="evidence" value="ECO:0007669"/>
    <property type="project" value="InterPro"/>
</dbReference>
<dbReference type="InterPro" id="IPR025799">
    <property type="entry name" value="Arg_MeTrfase"/>
</dbReference>
<reference evidence="2" key="1">
    <citation type="submission" date="2011-01" db="EMBL/GenBank/DDBJ databases">
        <title>Complete sequence of chromosome of Mesorhizobium ciceri bv. biserrulae WSM1271.</title>
        <authorList>
            <person name="Lucas S."/>
            <person name="Copeland A."/>
            <person name="Lapidus A."/>
            <person name="Cheng J.-F."/>
            <person name="Goodwin L."/>
            <person name="Pitluck S."/>
            <person name="Teshima H."/>
            <person name="Detter J.C."/>
            <person name="Han C."/>
            <person name="Tapia R."/>
            <person name="Land M."/>
            <person name="Hauser L."/>
            <person name="Kyrpides N."/>
            <person name="Ivanova N."/>
            <person name="Nandasena K."/>
            <person name="Reeve W.G."/>
            <person name="Howieson J.G."/>
            <person name="O'Hara G."/>
            <person name="Tiwari R.P."/>
            <person name="Woyke T."/>
        </authorList>
    </citation>
    <scope>NUCLEOTIDE SEQUENCE [LARGE SCALE GENOMIC DNA]</scope>
    <source>
        <strain evidence="2">HAMBI 2942 / LMG 23838 / WSM1271</strain>
    </source>
</reference>
<keyword evidence="1" id="KW-0808">Transferase</keyword>
<evidence type="ECO:0000313" key="1">
    <source>
        <dbReference type="EMBL" id="ADV14716.1"/>
    </source>
</evidence>
<dbReference type="KEGG" id="mci:Mesci_5624"/>
<dbReference type="InterPro" id="IPR029063">
    <property type="entry name" value="SAM-dependent_MTases_sf"/>
</dbReference>
<dbReference type="Gene3D" id="2.70.160.11">
    <property type="entry name" value="Hnrnp arginine n-methyltransferase1"/>
    <property type="match status" value="1"/>
</dbReference>
<dbReference type="Gene3D" id="3.40.50.150">
    <property type="entry name" value="Vaccinia Virus protein VP39"/>
    <property type="match status" value="1"/>
</dbReference>
<evidence type="ECO:0000313" key="2">
    <source>
        <dbReference type="Proteomes" id="UP000007471"/>
    </source>
</evidence>
<gene>
    <name evidence="1" type="ordered locus">Mesci_5624</name>
</gene>